<reference evidence="3 4" key="1">
    <citation type="submission" date="2020-08" db="EMBL/GenBank/DDBJ databases">
        <title>Genomic Encyclopedia of Type Strains, Phase IV (KMG-IV): sequencing the most valuable type-strain genomes for metagenomic binning, comparative biology and taxonomic classification.</title>
        <authorList>
            <person name="Goeker M."/>
        </authorList>
    </citation>
    <scope>NUCLEOTIDE SEQUENCE [LARGE SCALE GENOMIC DNA]</scope>
    <source>
        <strain evidence="3 4">DSM 106739</strain>
    </source>
</reference>
<gene>
    <name evidence="3" type="ORF">GGR36_001168</name>
</gene>
<dbReference type="GO" id="GO:0006270">
    <property type="term" value="P:DNA replication initiation"/>
    <property type="evidence" value="ECO:0007669"/>
    <property type="project" value="TreeGrafter"/>
</dbReference>
<feature type="domain" description="Hda lid" evidence="2">
    <location>
        <begin position="198"/>
        <end position="261"/>
    </location>
</feature>
<evidence type="ECO:0000313" key="3">
    <source>
        <dbReference type="EMBL" id="MBB4011860.1"/>
    </source>
</evidence>
<dbReference type="PANTHER" id="PTHR30050:SF5">
    <property type="entry name" value="DNAA REGULATORY INACTIVATOR HDA"/>
    <property type="match status" value="1"/>
</dbReference>
<dbReference type="InterPro" id="IPR027417">
    <property type="entry name" value="P-loop_NTPase"/>
</dbReference>
<comment type="caution">
    <text evidence="3">The sequence shown here is derived from an EMBL/GenBank/DDBJ whole genome shotgun (WGS) entry which is preliminary data.</text>
</comment>
<keyword evidence="4" id="KW-1185">Reference proteome</keyword>
<organism evidence="3 4">
    <name type="scientific">Niveibacterium umoris</name>
    <dbReference type="NCBI Taxonomy" id="1193620"/>
    <lineage>
        <taxon>Bacteria</taxon>
        <taxon>Pseudomonadati</taxon>
        <taxon>Pseudomonadota</taxon>
        <taxon>Betaproteobacteria</taxon>
        <taxon>Rhodocyclales</taxon>
        <taxon>Rhodocyclaceae</taxon>
        <taxon>Niveibacterium</taxon>
    </lineage>
</organism>
<dbReference type="EMBL" id="JACIET010000001">
    <property type="protein sequence ID" value="MBB4011860.1"/>
    <property type="molecule type" value="Genomic_DNA"/>
</dbReference>
<dbReference type="RefSeq" id="WP_338088524.1">
    <property type="nucleotide sequence ID" value="NZ_BAABLE010000011.1"/>
</dbReference>
<dbReference type="AlphaFoldDB" id="A0A840BFQ8"/>
<feature type="region of interest" description="Disordered" evidence="1">
    <location>
        <begin position="1"/>
        <end position="34"/>
    </location>
</feature>
<dbReference type="InterPro" id="IPR055199">
    <property type="entry name" value="Hda_lid"/>
</dbReference>
<protein>
    <submittedName>
        <fullName evidence="3">DnaA family protein</fullName>
    </submittedName>
</protein>
<sequence>MAAHQDRKSRLSRSRRASTVTGSPAPRDGHTFNFAPRPVRRHVVRQLTLKLRPERTQRFDNFIVGDNREAFDTIRLQARFGQPAAVYLWGEAGAGRSHLLAAAAAECRAEGRASATADSLPAQGDYDLPSHGLLCVDDVDQLDETGQAALFRAFIRAGAAQCGLLIAGSVPPAALSLREDVRTRIGQCLVFELKSLGDDHKQEMLALYGLSRGLMLEPDLIGWLLRHGRRDLPSLLAAIDALDDESLARHRPPTLPLLRELVQGELLAPEA</sequence>
<dbReference type="Pfam" id="PF22688">
    <property type="entry name" value="Hda_lid"/>
    <property type="match status" value="1"/>
</dbReference>
<dbReference type="SUPFAM" id="SSF52540">
    <property type="entry name" value="P-loop containing nucleoside triphosphate hydrolases"/>
    <property type="match status" value="1"/>
</dbReference>
<name>A0A840BFQ8_9RHOO</name>
<dbReference type="Proteomes" id="UP000561045">
    <property type="component" value="Unassembled WGS sequence"/>
</dbReference>
<evidence type="ECO:0000259" key="2">
    <source>
        <dbReference type="Pfam" id="PF22688"/>
    </source>
</evidence>
<dbReference type="GO" id="GO:0005886">
    <property type="term" value="C:plasma membrane"/>
    <property type="evidence" value="ECO:0007669"/>
    <property type="project" value="TreeGrafter"/>
</dbReference>
<dbReference type="Gene3D" id="1.10.8.60">
    <property type="match status" value="1"/>
</dbReference>
<accession>A0A840BFQ8</accession>
<dbReference type="PANTHER" id="PTHR30050">
    <property type="entry name" value="CHROMOSOMAL REPLICATION INITIATOR PROTEIN DNAA"/>
    <property type="match status" value="1"/>
</dbReference>
<dbReference type="Gene3D" id="3.40.50.300">
    <property type="entry name" value="P-loop containing nucleotide triphosphate hydrolases"/>
    <property type="match status" value="1"/>
</dbReference>
<evidence type="ECO:0000256" key="1">
    <source>
        <dbReference type="SAM" id="MobiDB-lite"/>
    </source>
</evidence>
<proteinExistence type="predicted"/>
<dbReference type="GO" id="GO:0003688">
    <property type="term" value="F:DNA replication origin binding"/>
    <property type="evidence" value="ECO:0007669"/>
    <property type="project" value="TreeGrafter"/>
</dbReference>
<evidence type="ECO:0000313" key="4">
    <source>
        <dbReference type="Proteomes" id="UP000561045"/>
    </source>
</evidence>